<comment type="caution">
    <text evidence="1">The sequence shown here is derived from an EMBL/GenBank/DDBJ whole genome shotgun (WGS) entry which is preliminary data.</text>
</comment>
<reference evidence="1 2" key="1">
    <citation type="journal article" date="2019" name="Commun. Biol.">
        <title>The bagworm genome reveals a unique fibroin gene that provides high tensile strength.</title>
        <authorList>
            <person name="Kono N."/>
            <person name="Nakamura H."/>
            <person name="Ohtoshi R."/>
            <person name="Tomita M."/>
            <person name="Numata K."/>
            <person name="Arakawa K."/>
        </authorList>
    </citation>
    <scope>NUCLEOTIDE SEQUENCE [LARGE SCALE GENOMIC DNA]</scope>
</reference>
<name>A0A4C1V5K0_EUMVA</name>
<accession>A0A4C1V5K0</accession>
<keyword evidence="2" id="KW-1185">Reference proteome</keyword>
<dbReference type="AlphaFoldDB" id="A0A4C1V5K0"/>
<sequence length="102" mass="10963">MANNRKGANNYTVSPITVGKVPGGECVKALKVCSISIDHYMDGDVTSAAGRVVVSRPQRWLSAAVMKTDSSPGLASIGRRFHGNRQMRQCLKISLIGTITQM</sequence>
<organism evidence="1 2">
    <name type="scientific">Eumeta variegata</name>
    <name type="common">Bagworm moth</name>
    <name type="synonym">Eumeta japonica</name>
    <dbReference type="NCBI Taxonomy" id="151549"/>
    <lineage>
        <taxon>Eukaryota</taxon>
        <taxon>Metazoa</taxon>
        <taxon>Ecdysozoa</taxon>
        <taxon>Arthropoda</taxon>
        <taxon>Hexapoda</taxon>
        <taxon>Insecta</taxon>
        <taxon>Pterygota</taxon>
        <taxon>Neoptera</taxon>
        <taxon>Endopterygota</taxon>
        <taxon>Lepidoptera</taxon>
        <taxon>Glossata</taxon>
        <taxon>Ditrysia</taxon>
        <taxon>Tineoidea</taxon>
        <taxon>Psychidae</taxon>
        <taxon>Oiketicinae</taxon>
        <taxon>Eumeta</taxon>
    </lineage>
</organism>
<evidence type="ECO:0000313" key="2">
    <source>
        <dbReference type="Proteomes" id="UP000299102"/>
    </source>
</evidence>
<protein>
    <submittedName>
        <fullName evidence="1">Uncharacterized protein</fullName>
    </submittedName>
</protein>
<gene>
    <name evidence="1" type="ORF">EVAR_28231_1</name>
</gene>
<proteinExistence type="predicted"/>
<evidence type="ECO:0000313" key="1">
    <source>
        <dbReference type="EMBL" id="GBP34098.1"/>
    </source>
</evidence>
<dbReference type="EMBL" id="BGZK01000284">
    <property type="protein sequence ID" value="GBP34098.1"/>
    <property type="molecule type" value="Genomic_DNA"/>
</dbReference>
<dbReference type="Proteomes" id="UP000299102">
    <property type="component" value="Unassembled WGS sequence"/>
</dbReference>